<dbReference type="Pfam" id="PF02566">
    <property type="entry name" value="OsmC"/>
    <property type="match status" value="1"/>
</dbReference>
<dbReference type="Proteomes" id="UP000321899">
    <property type="component" value="Unassembled WGS sequence"/>
</dbReference>
<evidence type="ECO:0000313" key="1">
    <source>
        <dbReference type="EMBL" id="TYT73447.1"/>
    </source>
</evidence>
<dbReference type="OrthoDB" id="290036at2"/>
<proteinExistence type="predicted"/>
<dbReference type="Gene3D" id="3.30.300.20">
    <property type="match status" value="1"/>
</dbReference>
<name>A0A5S5MCJ0_9BACT</name>
<dbReference type="EMBL" id="VDMB01000029">
    <property type="protein sequence ID" value="TYT73447.1"/>
    <property type="molecule type" value="Genomic_DNA"/>
</dbReference>
<comment type="caution">
    <text evidence="1">The sequence shown here is derived from an EMBL/GenBank/DDBJ whole genome shotgun (WGS) entry which is preliminary data.</text>
</comment>
<keyword evidence="2" id="KW-1185">Reference proteome</keyword>
<gene>
    <name evidence="1" type="ORF">FIM25_14980</name>
</gene>
<organism evidence="1 2">
    <name type="scientific">Desulfobotulus mexicanus</name>
    <dbReference type="NCBI Taxonomy" id="2586642"/>
    <lineage>
        <taxon>Bacteria</taxon>
        <taxon>Pseudomonadati</taxon>
        <taxon>Thermodesulfobacteriota</taxon>
        <taxon>Desulfobacteria</taxon>
        <taxon>Desulfobacterales</taxon>
        <taxon>Desulfobacteraceae</taxon>
        <taxon>Desulfobotulus</taxon>
    </lineage>
</organism>
<accession>A0A5S5MCJ0</accession>
<dbReference type="InterPro" id="IPR003718">
    <property type="entry name" value="OsmC/Ohr_fam"/>
</dbReference>
<dbReference type="SUPFAM" id="SSF82784">
    <property type="entry name" value="OsmC-like"/>
    <property type="match status" value="1"/>
</dbReference>
<protein>
    <submittedName>
        <fullName evidence="1">OsmC family protein</fullName>
    </submittedName>
</protein>
<sequence>MSQIHIRGLGKGEFILEKEGVSEIIGLRSSASAGKDASFSPTDLVSAALGSCLMAVMEAVLERSGFDPCAFSLDVEKEMAESPSRISRLCVRIRPPRPLEAVLVKKLEKVMAFCPVKRSLAPDVKISIIWEQPDAFSCPVEEGRL</sequence>
<dbReference type="RefSeq" id="WP_139450669.1">
    <property type="nucleotide sequence ID" value="NZ_VDMB01000029.1"/>
</dbReference>
<dbReference type="InterPro" id="IPR015946">
    <property type="entry name" value="KH_dom-like_a/b"/>
</dbReference>
<dbReference type="AlphaFoldDB" id="A0A5S5MCJ0"/>
<reference evidence="1 2" key="1">
    <citation type="submission" date="2019-06" db="EMBL/GenBank/DDBJ databases">
        <title>Desulfobotulus mexicanus sp. nov., a novel sulfate-reducing bacterium isolated from the sediment of an alkaline crater lake in Mexico.</title>
        <authorList>
            <person name="Hirschler-Rea A."/>
        </authorList>
    </citation>
    <scope>NUCLEOTIDE SEQUENCE [LARGE SCALE GENOMIC DNA]</scope>
    <source>
        <strain evidence="1 2">PAR22N</strain>
    </source>
</reference>
<evidence type="ECO:0000313" key="2">
    <source>
        <dbReference type="Proteomes" id="UP000321899"/>
    </source>
</evidence>
<dbReference type="InterPro" id="IPR036102">
    <property type="entry name" value="OsmC/Ohrsf"/>
</dbReference>